<dbReference type="OrthoDB" id="9814800at2"/>
<keyword evidence="1" id="KW-0732">Signal</keyword>
<dbReference type="InterPro" id="IPR023155">
    <property type="entry name" value="Cyt_c-552/4"/>
</dbReference>
<dbReference type="AlphaFoldDB" id="A0A1M5VVA3"/>
<dbReference type="Pfam" id="PF13435">
    <property type="entry name" value="Cytochrome_C554"/>
    <property type="match status" value="1"/>
</dbReference>
<evidence type="ECO:0000256" key="1">
    <source>
        <dbReference type="ARBA" id="ARBA00022729"/>
    </source>
</evidence>
<dbReference type="Proteomes" id="UP000184139">
    <property type="component" value="Unassembled WGS sequence"/>
</dbReference>
<accession>A0A1M5VVA3</accession>
<dbReference type="RefSeq" id="WP_073375578.1">
    <property type="nucleotide sequence ID" value="NZ_FQXS01000009.1"/>
</dbReference>
<dbReference type="InterPro" id="IPR036280">
    <property type="entry name" value="Multihaem_cyt_sf"/>
</dbReference>
<feature type="domain" description="Cytochrome c-552/4" evidence="2">
    <location>
        <begin position="24"/>
        <end position="60"/>
    </location>
</feature>
<sequence length="440" mass="49178">MGYVYGIAAAVIGLLLSGAIVWADETDCLSCHREQNRGLYQQWQHSAHGANDVGCIDCHGAAAEDPDAFEHHGSFVATLVTPNDCAVCHEKEVQETMDSYHAHAGEILDSGDAYLAHVTAGYPVVIVGCEACHGARVKIDPQAANKLSSQTWPNSGIGRINPDGSKGACNACHSRHSFSKYQARQPENCGKCHLGPDHPQKEIFEASKHGIAYRGFRESLNMDRDSWVVGEDYYAAPTCATCHMSATADQAVSHDVGDRISWTLRPPMAKPKNDAAKKRTAMQQVCLSCHQQSFVDGHYYQFDALVKLYNQKFARPATEIMIMIKDKELLENPASFANEIEWDYYELWHHQGRRARMGAAMMAPDYAWWHGMYEVAYSFYFTFLPKAQAFGDPEINGYIDELLTDDPMHAWLNSSTADIKSAIRDGSFQKIYYQLFEQQQ</sequence>
<organism evidence="3 4">
    <name type="scientific">Desulfofustis glycolicus DSM 9705</name>
    <dbReference type="NCBI Taxonomy" id="1121409"/>
    <lineage>
        <taxon>Bacteria</taxon>
        <taxon>Pseudomonadati</taxon>
        <taxon>Thermodesulfobacteriota</taxon>
        <taxon>Desulfobulbia</taxon>
        <taxon>Desulfobulbales</taxon>
        <taxon>Desulfocapsaceae</taxon>
        <taxon>Desulfofustis</taxon>
    </lineage>
</organism>
<dbReference type="SUPFAM" id="SSF48695">
    <property type="entry name" value="Multiheme cytochromes"/>
    <property type="match status" value="1"/>
</dbReference>
<proteinExistence type="predicted"/>
<evidence type="ECO:0000313" key="4">
    <source>
        <dbReference type="Proteomes" id="UP000184139"/>
    </source>
</evidence>
<evidence type="ECO:0000313" key="3">
    <source>
        <dbReference type="EMBL" id="SHH79137.1"/>
    </source>
</evidence>
<dbReference type="GO" id="GO:0016491">
    <property type="term" value="F:oxidoreductase activity"/>
    <property type="evidence" value="ECO:0007669"/>
    <property type="project" value="TreeGrafter"/>
</dbReference>
<reference evidence="3 4" key="1">
    <citation type="submission" date="2016-11" db="EMBL/GenBank/DDBJ databases">
        <authorList>
            <person name="Jaros S."/>
            <person name="Januszkiewicz K."/>
            <person name="Wedrychowicz H."/>
        </authorList>
    </citation>
    <scope>NUCLEOTIDE SEQUENCE [LARGE SCALE GENOMIC DNA]</scope>
    <source>
        <strain evidence="3 4">DSM 9705</strain>
    </source>
</reference>
<dbReference type="Pfam" id="PF13447">
    <property type="entry name" value="Multi-haem_cyto"/>
    <property type="match status" value="1"/>
</dbReference>
<keyword evidence="4" id="KW-1185">Reference proteome</keyword>
<gene>
    <name evidence="3" type="ORF">SAMN02745124_01945</name>
</gene>
<dbReference type="EMBL" id="FQXS01000009">
    <property type="protein sequence ID" value="SHH79137.1"/>
    <property type="molecule type" value="Genomic_DNA"/>
</dbReference>
<dbReference type="Gene3D" id="1.20.850.10">
    <property type="entry name" value="Hydroxylamine Oxidoreductase, Chain A, domain 2"/>
    <property type="match status" value="1"/>
</dbReference>
<evidence type="ECO:0000259" key="2">
    <source>
        <dbReference type="Pfam" id="PF13435"/>
    </source>
</evidence>
<dbReference type="PANTHER" id="PTHR35038">
    <property type="entry name" value="DISSIMILATORY SULFITE REDUCTASE SIRA"/>
    <property type="match status" value="1"/>
</dbReference>
<dbReference type="Gene3D" id="1.10.780.10">
    <property type="entry name" value="Hydroxylamine Oxidoreductase, Chain A, domain 1"/>
    <property type="match status" value="1"/>
</dbReference>
<dbReference type="PANTHER" id="PTHR35038:SF8">
    <property type="entry name" value="C-TYPE POLYHEME CYTOCHROME OMCC"/>
    <property type="match status" value="1"/>
</dbReference>
<dbReference type="STRING" id="1121409.SAMN02745124_01945"/>
<name>A0A1M5VVA3_9BACT</name>
<protein>
    <submittedName>
        <fullName evidence="3">Seven times multi-haem cytochrome CxxCH</fullName>
    </submittedName>
</protein>
<dbReference type="InterPro" id="IPR051829">
    <property type="entry name" value="Multiheme_Cytochr_ET"/>
</dbReference>